<evidence type="ECO:0000313" key="2">
    <source>
        <dbReference type="EMBL" id="ADU37513.1"/>
    </source>
</evidence>
<dbReference type="RefSeq" id="WP_013541741.1">
    <property type="nucleotide sequence ID" value="NC_014931.1"/>
</dbReference>
<dbReference type="Pfam" id="PF01425">
    <property type="entry name" value="Amidase"/>
    <property type="match status" value="1"/>
</dbReference>
<organism evidence="2 3">
    <name type="scientific">Variovorax paradoxus (strain EPS)</name>
    <dbReference type="NCBI Taxonomy" id="595537"/>
    <lineage>
        <taxon>Bacteria</taxon>
        <taxon>Pseudomonadati</taxon>
        <taxon>Pseudomonadota</taxon>
        <taxon>Betaproteobacteria</taxon>
        <taxon>Burkholderiales</taxon>
        <taxon>Comamonadaceae</taxon>
        <taxon>Variovorax</taxon>
    </lineage>
</organism>
<dbReference type="NCBIfam" id="NF005460">
    <property type="entry name" value="PRK07056.1"/>
    <property type="match status" value="1"/>
</dbReference>
<protein>
    <submittedName>
        <fullName evidence="2">Amidase</fullName>
    </submittedName>
</protein>
<dbReference type="SUPFAM" id="SSF75304">
    <property type="entry name" value="Amidase signature (AS) enzymes"/>
    <property type="match status" value="1"/>
</dbReference>
<evidence type="ECO:0000259" key="1">
    <source>
        <dbReference type="Pfam" id="PF01425"/>
    </source>
</evidence>
<dbReference type="Proteomes" id="UP000008917">
    <property type="component" value="Chromosome"/>
</dbReference>
<dbReference type="OrthoDB" id="112488at2"/>
<evidence type="ECO:0000313" key="3">
    <source>
        <dbReference type="Proteomes" id="UP000008917"/>
    </source>
</evidence>
<feature type="domain" description="Amidase" evidence="1">
    <location>
        <begin position="22"/>
        <end position="428"/>
    </location>
</feature>
<dbReference type="KEGG" id="vpe:Varpa_3328"/>
<dbReference type="GO" id="GO:0003824">
    <property type="term" value="F:catalytic activity"/>
    <property type="evidence" value="ECO:0007669"/>
    <property type="project" value="InterPro"/>
</dbReference>
<accession>E6UV01</accession>
<reference evidence="2 3" key="2">
    <citation type="journal article" date="2013" name="Genome Announc.">
        <title>Genome of the Root-Associated Plant Growth-Promoting Bacterium Variovorax paradoxus Strain EPS.</title>
        <authorList>
            <person name="Han J.I."/>
            <person name="Spain J.C."/>
            <person name="Leadbetter J.R."/>
            <person name="Ovchinnikova G."/>
            <person name="Goodwin L.A."/>
            <person name="Han C.S."/>
            <person name="Woyke T."/>
            <person name="Davenport K.W."/>
            <person name="Orwin P.M."/>
        </authorList>
    </citation>
    <scope>NUCLEOTIDE SEQUENCE [LARGE SCALE GENOMIC DNA]</scope>
    <source>
        <strain evidence="2 3">EPS</strain>
    </source>
</reference>
<dbReference type="InterPro" id="IPR036928">
    <property type="entry name" value="AS_sf"/>
</dbReference>
<dbReference type="eggNOG" id="COG0154">
    <property type="taxonomic scope" value="Bacteria"/>
</dbReference>
<reference evidence="3" key="1">
    <citation type="submission" date="2010-12" db="EMBL/GenBank/DDBJ databases">
        <title>Complete sequence of Variovorax paradoxus EPS.</title>
        <authorList>
            <consortium name="US DOE Joint Genome Institute"/>
            <person name="Lucas S."/>
            <person name="Copeland A."/>
            <person name="Lapidus A."/>
            <person name="Cheng J.-F."/>
            <person name="Goodwin L."/>
            <person name="Pitluck S."/>
            <person name="Teshima H."/>
            <person name="Detter J.C."/>
            <person name="Han C."/>
            <person name="Tapia R."/>
            <person name="Land M."/>
            <person name="Hauser L."/>
            <person name="Kyrpides N."/>
            <person name="Ivanova N."/>
            <person name="Ovchinnikova G."/>
            <person name="Orwin P."/>
            <person name="Han J.-I.G."/>
            <person name="Woyke T."/>
        </authorList>
    </citation>
    <scope>NUCLEOTIDE SEQUENCE [LARGE SCALE GENOMIC DNA]</scope>
    <source>
        <strain evidence="3">EPS</strain>
    </source>
</reference>
<dbReference type="Gene3D" id="3.90.1300.10">
    <property type="entry name" value="Amidase signature (AS) domain"/>
    <property type="match status" value="1"/>
</dbReference>
<proteinExistence type="predicted"/>
<name>E6UV01_VARPE</name>
<gene>
    <name evidence="2" type="ordered locus">Varpa_3328</name>
</gene>
<sequence length="441" mass="45949">MNDLHAARLTLQAGGSDARTEIERAIEISQSPACAHVFTRTMFDEARQGAAEANPESRLAGLAFTSKDLFDIDGQPTPAGSVVLSHAPAAKADAIAVARLRAAGGVLTGRTNMSEFAFSGVGVNPHHGTPVNVSDNATPRIPGGSSSGAAISVASGAAFIGLGSDTGGSIRIPAALNGIVGFKNTARLVPADGALPLSTTLDTVCAMTRSVRDAITAHEILSARRVTAGTAPLATYRLAVVKNVFFDGIEPAVAAAFERALKALRSAGARIDEIELPELADLQSINATGGFSAAESHAWHRLLLERSGAGYDPRVAQRIVRGATMKAHEYIDLINARRAWIARVETALAPFDAVLSPTVPITAPSIASVAPGAERDDEFFRVNALLLRNPSIVNMLDGCALSLPCHAAGQLPVGLMLWHAALHDDAVLAIALQVERALQNQ</sequence>
<dbReference type="STRING" id="595537.Varpa_3328"/>
<dbReference type="PANTHER" id="PTHR11895">
    <property type="entry name" value="TRANSAMIDASE"/>
    <property type="match status" value="1"/>
</dbReference>
<dbReference type="AlphaFoldDB" id="E6UV01"/>
<dbReference type="PANTHER" id="PTHR11895:SF176">
    <property type="entry name" value="AMIDASE AMID-RELATED"/>
    <property type="match status" value="1"/>
</dbReference>
<dbReference type="HOGENOM" id="CLU_009600_0_3_4"/>
<dbReference type="InterPro" id="IPR000120">
    <property type="entry name" value="Amidase"/>
</dbReference>
<dbReference type="EMBL" id="CP002417">
    <property type="protein sequence ID" value="ADU37513.1"/>
    <property type="molecule type" value="Genomic_DNA"/>
</dbReference>
<dbReference type="InterPro" id="IPR023631">
    <property type="entry name" value="Amidase_dom"/>
</dbReference>